<dbReference type="Gene3D" id="1.25.40.20">
    <property type="entry name" value="Ankyrin repeat-containing domain"/>
    <property type="match status" value="1"/>
</dbReference>
<keyword evidence="2 3" id="KW-0040">ANK repeat</keyword>
<dbReference type="PANTHER" id="PTHR24171">
    <property type="entry name" value="ANKYRIN REPEAT DOMAIN-CONTAINING PROTEIN 39-RELATED"/>
    <property type="match status" value="1"/>
</dbReference>
<proteinExistence type="predicted"/>
<organism evidence="5 6">
    <name type="scientific">Hanstruepera neustonica</name>
    <dbReference type="NCBI Taxonomy" id="1445657"/>
    <lineage>
        <taxon>Bacteria</taxon>
        <taxon>Pseudomonadati</taxon>
        <taxon>Bacteroidota</taxon>
        <taxon>Flavobacteriia</taxon>
        <taxon>Flavobacteriales</taxon>
        <taxon>Flavobacteriaceae</taxon>
        <taxon>Hanstruepera</taxon>
    </lineage>
</organism>
<protein>
    <submittedName>
        <fullName evidence="5">Ankyrin repeat domain-containing protein</fullName>
    </submittedName>
</protein>
<evidence type="ECO:0000256" key="2">
    <source>
        <dbReference type="ARBA" id="ARBA00023043"/>
    </source>
</evidence>
<dbReference type="SUPFAM" id="SSF48403">
    <property type="entry name" value="Ankyrin repeat"/>
    <property type="match status" value="1"/>
</dbReference>
<evidence type="ECO:0000256" key="4">
    <source>
        <dbReference type="SAM" id="SignalP"/>
    </source>
</evidence>
<evidence type="ECO:0000256" key="3">
    <source>
        <dbReference type="PROSITE-ProRule" id="PRU00023"/>
    </source>
</evidence>
<comment type="caution">
    <text evidence="5">The sequence shown here is derived from an EMBL/GenBank/DDBJ whole genome shotgun (WGS) entry which is preliminary data.</text>
</comment>
<evidence type="ECO:0000256" key="1">
    <source>
        <dbReference type="ARBA" id="ARBA00022737"/>
    </source>
</evidence>
<dbReference type="EMBL" id="POWF01000001">
    <property type="protein sequence ID" value="PNQ75305.1"/>
    <property type="molecule type" value="Genomic_DNA"/>
</dbReference>
<keyword evidence="6" id="KW-1185">Reference proteome</keyword>
<feature type="signal peptide" evidence="4">
    <location>
        <begin position="1"/>
        <end position="21"/>
    </location>
</feature>
<sequence>MKKTIVLSAIALSLSLASVNAKTNFETLTDFDSVALFETSPFHMSIVKGDLETVQKLIKLGADVNKKWNGLTPAMYAAKFNRVDILEVLINNGANLKSKCDKGHTAAEYAELSNAAEAQTVIENELKKKK</sequence>
<reference evidence="5 6" key="1">
    <citation type="submission" date="2018-01" db="EMBL/GenBank/DDBJ databases">
        <title>The draft genome of Hanstruepera neustonica JCM19743.</title>
        <authorList>
            <person name="He R.-H."/>
            <person name="Du Z.-J."/>
        </authorList>
    </citation>
    <scope>NUCLEOTIDE SEQUENCE [LARGE SCALE GENOMIC DNA]</scope>
    <source>
        <strain evidence="5 6">JCM19743</strain>
    </source>
</reference>
<dbReference type="PANTHER" id="PTHR24171:SF9">
    <property type="entry name" value="ANKYRIN REPEAT DOMAIN-CONTAINING PROTEIN 39"/>
    <property type="match status" value="1"/>
</dbReference>
<keyword evidence="1" id="KW-0677">Repeat</keyword>
<dbReference type="Pfam" id="PF12796">
    <property type="entry name" value="Ank_2"/>
    <property type="match status" value="1"/>
</dbReference>
<dbReference type="RefSeq" id="WP_103051150.1">
    <property type="nucleotide sequence ID" value="NZ_POWF01000001.1"/>
</dbReference>
<dbReference type="InterPro" id="IPR036770">
    <property type="entry name" value="Ankyrin_rpt-contain_sf"/>
</dbReference>
<feature type="chain" id="PRO_5014390853" evidence="4">
    <location>
        <begin position="22"/>
        <end position="130"/>
    </location>
</feature>
<gene>
    <name evidence="5" type="ORF">C1T31_04005</name>
</gene>
<evidence type="ECO:0000313" key="5">
    <source>
        <dbReference type="EMBL" id="PNQ75305.1"/>
    </source>
</evidence>
<feature type="repeat" description="ANK" evidence="3">
    <location>
        <begin position="37"/>
        <end position="69"/>
    </location>
</feature>
<evidence type="ECO:0000313" key="6">
    <source>
        <dbReference type="Proteomes" id="UP000236641"/>
    </source>
</evidence>
<dbReference type="PROSITE" id="PS50088">
    <property type="entry name" value="ANK_REPEAT"/>
    <property type="match status" value="2"/>
</dbReference>
<dbReference type="InterPro" id="IPR002110">
    <property type="entry name" value="Ankyrin_rpt"/>
</dbReference>
<dbReference type="PROSITE" id="PS50297">
    <property type="entry name" value="ANK_REP_REGION"/>
    <property type="match status" value="2"/>
</dbReference>
<name>A0A2K1E4U4_9FLAO</name>
<dbReference type="OrthoDB" id="1374157at2"/>
<dbReference type="AlphaFoldDB" id="A0A2K1E4U4"/>
<dbReference type="Proteomes" id="UP000236641">
    <property type="component" value="Unassembled WGS sequence"/>
</dbReference>
<dbReference type="SMART" id="SM00248">
    <property type="entry name" value="ANK"/>
    <property type="match status" value="2"/>
</dbReference>
<accession>A0A2K1E4U4</accession>
<feature type="repeat" description="ANK" evidence="3">
    <location>
        <begin position="69"/>
        <end position="101"/>
    </location>
</feature>
<keyword evidence="4" id="KW-0732">Signal</keyword>